<sequence length="118" mass="13733">MVYFIRARTHFQYAESLFKELMSGQRVLSIKALQEVFLQGLKALHALTILSPPEKPLSSEELFKRILPTLSDSEREYLLRLKNLLFSAKDYNKDDLLVLLTELKGYITFLKECLKPIL</sequence>
<dbReference type="RefSeq" id="WP_068514589.1">
    <property type="nucleotide sequence ID" value="NZ_AP014945.1"/>
</dbReference>
<proteinExistence type="predicted"/>
<dbReference type="Proteomes" id="UP000068196">
    <property type="component" value="Chromosome"/>
</dbReference>
<organism evidence="1 2">
    <name type="scientific">Caldimicrobium thiodismutans</name>
    <dbReference type="NCBI Taxonomy" id="1653476"/>
    <lineage>
        <taxon>Bacteria</taxon>
        <taxon>Pseudomonadati</taxon>
        <taxon>Thermodesulfobacteriota</taxon>
        <taxon>Thermodesulfobacteria</taxon>
        <taxon>Thermodesulfobacteriales</taxon>
        <taxon>Thermodesulfobacteriaceae</taxon>
        <taxon>Caldimicrobium</taxon>
    </lineage>
</organism>
<dbReference type="EMBL" id="AP014945">
    <property type="protein sequence ID" value="BAU23518.1"/>
    <property type="molecule type" value="Genomic_DNA"/>
</dbReference>
<dbReference type="KEGG" id="cthi:THC_1145"/>
<evidence type="ECO:0008006" key="3">
    <source>
        <dbReference type="Google" id="ProtNLM"/>
    </source>
</evidence>
<reference evidence="2" key="2">
    <citation type="journal article" date="2016" name="Int. J. Syst. Evol. Microbiol.">
        <title>Caldimicrobium thiodismutans sp. nov., a sulfur-disproportionating bacterium isolated from a hot spring.</title>
        <authorList>
            <person name="Kojima H."/>
            <person name="Umezawa K."/>
            <person name="Fukui M."/>
        </authorList>
    </citation>
    <scope>NUCLEOTIDE SEQUENCE [LARGE SCALE GENOMIC DNA]</scope>
    <source>
        <strain evidence="2">TF1</strain>
    </source>
</reference>
<gene>
    <name evidence="1" type="ORF">THC_1145</name>
</gene>
<protein>
    <recommendedName>
        <fullName evidence="3">HEPN domain-containing protein</fullName>
    </recommendedName>
</protein>
<evidence type="ECO:0000313" key="1">
    <source>
        <dbReference type="EMBL" id="BAU23518.1"/>
    </source>
</evidence>
<keyword evidence="2" id="KW-1185">Reference proteome</keyword>
<reference evidence="1 2" key="1">
    <citation type="journal article" date="2016" name="Int. J. Syst. Evol. Microbiol.">
        <title>Caldimicrobium thiodismutans sp. nov., a sulfur-disproportionating bacterium isolated from a hot spring, and emended description of the genus Caldimicrobium.</title>
        <authorList>
            <person name="Kojima H."/>
            <person name="Umezawa K."/>
            <person name="Fukui M."/>
        </authorList>
    </citation>
    <scope>NUCLEOTIDE SEQUENCE [LARGE SCALE GENOMIC DNA]</scope>
    <source>
        <strain evidence="1 2">TF1</strain>
    </source>
</reference>
<dbReference type="AlphaFoldDB" id="A0A0U5AXY3"/>
<accession>A0A0U5AXY3</accession>
<dbReference type="OrthoDB" id="9798966at2"/>
<name>A0A0U5AXY3_9BACT</name>
<evidence type="ECO:0000313" key="2">
    <source>
        <dbReference type="Proteomes" id="UP000068196"/>
    </source>
</evidence>
<dbReference type="STRING" id="1653476.THC_1145"/>